<gene>
    <name evidence="2" type="ORF">GCM10011379_26610</name>
</gene>
<feature type="chain" id="PRO_5038079577" description="DUF4251 domain-containing protein" evidence="1">
    <location>
        <begin position="19"/>
        <end position="178"/>
    </location>
</feature>
<name>A0A917MWA6_9BACT</name>
<keyword evidence="1" id="KW-0732">Signal</keyword>
<sequence>MKQWTALSIIALAFAACGTPKTYFNATVRNTIEANQLPINQVQFYVDRDVELKREVASGSTKVSAGVVKLENGRFVNIITLKKNTPGVCIKTYPDKMDISFEVGDGKFLTFGKLKRDDRAPYTLYADSWHNDMGAITYDGKQYYILARGSEARLMIKKSVLNSSKVEKREMKGRKVTG</sequence>
<organism evidence="2 3">
    <name type="scientific">Filimonas zeae</name>
    <dbReference type="NCBI Taxonomy" id="1737353"/>
    <lineage>
        <taxon>Bacteria</taxon>
        <taxon>Pseudomonadati</taxon>
        <taxon>Bacteroidota</taxon>
        <taxon>Chitinophagia</taxon>
        <taxon>Chitinophagales</taxon>
        <taxon>Chitinophagaceae</taxon>
        <taxon>Filimonas</taxon>
    </lineage>
</organism>
<evidence type="ECO:0000256" key="1">
    <source>
        <dbReference type="SAM" id="SignalP"/>
    </source>
</evidence>
<dbReference type="EMBL" id="BMIB01000003">
    <property type="protein sequence ID" value="GGH69375.1"/>
    <property type="molecule type" value="Genomic_DNA"/>
</dbReference>
<protein>
    <recommendedName>
        <fullName evidence="4">DUF4251 domain-containing protein</fullName>
    </recommendedName>
</protein>
<comment type="caution">
    <text evidence="2">The sequence shown here is derived from an EMBL/GenBank/DDBJ whole genome shotgun (WGS) entry which is preliminary data.</text>
</comment>
<evidence type="ECO:0008006" key="4">
    <source>
        <dbReference type="Google" id="ProtNLM"/>
    </source>
</evidence>
<keyword evidence="3" id="KW-1185">Reference proteome</keyword>
<evidence type="ECO:0000313" key="3">
    <source>
        <dbReference type="Proteomes" id="UP000627292"/>
    </source>
</evidence>
<dbReference type="AlphaFoldDB" id="A0A917MWA6"/>
<reference evidence="2" key="1">
    <citation type="journal article" date="2014" name="Int. J. Syst. Evol. Microbiol.">
        <title>Complete genome sequence of Corynebacterium casei LMG S-19264T (=DSM 44701T), isolated from a smear-ripened cheese.</title>
        <authorList>
            <consortium name="US DOE Joint Genome Institute (JGI-PGF)"/>
            <person name="Walter F."/>
            <person name="Albersmeier A."/>
            <person name="Kalinowski J."/>
            <person name="Ruckert C."/>
        </authorList>
    </citation>
    <scope>NUCLEOTIDE SEQUENCE</scope>
    <source>
        <strain evidence="2">CGMCC 1.15290</strain>
    </source>
</reference>
<feature type="signal peptide" evidence="1">
    <location>
        <begin position="1"/>
        <end position="18"/>
    </location>
</feature>
<reference evidence="2" key="2">
    <citation type="submission" date="2020-09" db="EMBL/GenBank/DDBJ databases">
        <authorList>
            <person name="Sun Q."/>
            <person name="Zhou Y."/>
        </authorList>
    </citation>
    <scope>NUCLEOTIDE SEQUENCE</scope>
    <source>
        <strain evidence="2">CGMCC 1.15290</strain>
    </source>
</reference>
<evidence type="ECO:0000313" key="2">
    <source>
        <dbReference type="EMBL" id="GGH69375.1"/>
    </source>
</evidence>
<dbReference type="RefSeq" id="WP_188952988.1">
    <property type="nucleotide sequence ID" value="NZ_BMIB01000003.1"/>
</dbReference>
<accession>A0A917MWA6</accession>
<proteinExistence type="predicted"/>
<dbReference type="Proteomes" id="UP000627292">
    <property type="component" value="Unassembled WGS sequence"/>
</dbReference>
<dbReference type="PROSITE" id="PS51257">
    <property type="entry name" value="PROKAR_LIPOPROTEIN"/>
    <property type="match status" value="1"/>
</dbReference>